<dbReference type="Proteomes" id="UP001151760">
    <property type="component" value="Unassembled WGS sequence"/>
</dbReference>
<organism evidence="2 3">
    <name type="scientific">Tanacetum coccineum</name>
    <dbReference type="NCBI Taxonomy" id="301880"/>
    <lineage>
        <taxon>Eukaryota</taxon>
        <taxon>Viridiplantae</taxon>
        <taxon>Streptophyta</taxon>
        <taxon>Embryophyta</taxon>
        <taxon>Tracheophyta</taxon>
        <taxon>Spermatophyta</taxon>
        <taxon>Magnoliopsida</taxon>
        <taxon>eudicotyledons</taxon>
        <taxon>Gunneridae</taxon>
        <taxon>Pentapetalae</taxon>
        <taxon>asterids</taxon>
        <taxon>campanulids</taxon>
        <taxon>Asterales</taxon>
        <taxon>Asteraceae</taxon>
        <taxon>Asteroideae</taxon>
        <taxon>Anthemideae</taxon>
        <taxon>Anthemidinae</taxon>
        <taxon>Tanacetum</taxon>
    </lineage>
</organism>
<feature type="region of interest" description="Disordered" evidence="1">
    <location>
        <begin position="273"/>
        <end position="320"/>
    </location>
</feature>
<gene>
    <name evidence="2" type="ORF">Tco_0895101</name>
</gene>
<reference evidence="2" key="1">
    <citation type="journal article" date="2022" name="Int. J. Mol. Sci.">
        <title>Draft Genome of Tanacetum Coccineum: Genomic Comparison of Closely Related Tanacetum-Family Plants.</title>
        <authorList>
            <person name="Yamashiro T."/>
            <person name="Shiraishi A."/>
            <person name="Nakayama K."/>
            <person name="Satake H."/>
        </authorList>
    </citation>
    <scope>NUCLEOTIDE SEQUENCE</scope>
</reference>
<protein>
    <submittedName>
        <fullName evidence="2">Uncharacterized protein</fullName>
    </submittedName>
</protein>
<sequence length="320" mass="37149">MADKGKNSSMETFMPNDKAYYYSGITSITVNRKNAYELKGKFLDDLHNNAFSETDGKDAVEHIGYYLRIIDPIKLPNVDHDKLRIIWTYLQKILWGLKLMEITKTIESTNGTRMYHGCMTSHGLIKEYRRSQHQSNILASLSTIKLDVRNGQPIARERMVIVMEEIFPVLTKFKTHSITNTLNAMIIGKDGRAMRFTTTIMIKYSFNEEEEYSFNDEEEYFAVKEDEYDDLTITSEEACRAYQEIFRIMNEGWKAAVQHNLAKNSTSRIYRKNIRGVSHSGQSHDGFRNSRNLGEKSDNKRKADDSSRNNHGHQQQPFKK</sequence>
<accession>A0ABQ5CJX2</accession>
<evidence type="ECO:0000256" key="1">
    <source>
        <dbReference type="SAM" id="MobiDB-lite"/>
    </source>
</evidence>
<feature type="compositionally biased region" description="Basic and acidic residues" evidence="1">
    <location>
        <begin position="285"/>
        <end position="308"/>
    </location>
</feature>
<name>A0ABQ5CJX2_9ASTR</name>
<comment type="caution">
    <text evidence="2">The sequence shown here is derived from an EMBL/GenBank/DDBJ whole genome shotgun (WGS) entry which is preliminary data.</text>
</comment>
<evidence type="ECO:0000313" key="3">
    <source>
        <dbReference type="Proteomes" id="UP001151760"/>
    </source>
</evidence>
<reference evidence="2" key="2">
    <citation type="submission" date="2022-01" db="EMBL/GenBank/DDBJ databases">
        <authorList>
            <person name="Yamashiro T."/>
            <person name="Shiraishi A."/>
            <person name="Satake H."/>
            <person name="Nakayama K."/>
        </authorList>
    </citation>
    <scope>NUCLEOTIDE SEQUENCE</scope>
</reference>
<evidence type="ECO:0000313" key="2">
    <source>
        <dbReference type="EMBL" id="GJT25164.1"/>
    </source>
</evidence>
<keyword evidence="3" id="KW-1185">Reference proteome</keyword>
<proteinExistence type="predicted"/>
<dbReference type="EMBL" id="BQNB010014192">
    <property type="protein sequence ID" value="GJT25164.1"/>
    <property type="molecule type" value="Genomic_DNA"/>
</dbReference>